<feature type="domain" description="HTH tetR-type" evidence="3">
    <location>
        <begin position="10"/>
        <end position="70"/>
    </location>
</feature>
<evidence type="ECO:0000256" key="2">
    <source>
        <dbReference type="PROSITE-ProRule" id="PRU00335"/>
    </source>
</evidence>
<keyword evidence="5" id="KW-1185">Reference proteome</keyword>
<dbReference type="EMBL" id="JBAKAR010000002">
    <property type="protein sequence ID" value="MEL0612535.1"/>
    <property type="molecule type" value="Genomic_DNA"/>
</dbReference>
<keyword evidence="1 2" id="KW-0238">DNA-binding</keyword>
<name>A0ABU9G232_9GAMM</name>
<dbReference type="PROSITE" id="PS50977">
    <property type="entry name" value="HTH_TETR_2"/>
    <property type="match status" value="1"/>
</dbReference>
<protein>
    <submittedName>
        <fullName evidence="4">TetR/AcrR family transcriptional regulator</fullName>
    </submittedName>
</protein>
<dbReference type="Pfam" id="PF14246">
    <property type="entry name" value="TetR_C_7"/>
    <property type="match status" value="1"/>
</dbReference>
<dbReference type="InterPro" id="IPR009057">
    <property type="entry name" value="Homeodomain-like_sf"/>
</dbReference>
<gene>
    <name evidence="4" type="ORF">V6242_05205</name>
</gene>
<dbReference type="Gene3D" id="1.10.357.10">
    <property type="entry name" value="Tetracycline Repressor, domain 2"/>
    <property type="match status" value="1"/>
</dbReference>
<evidence type="ECO:0000313" key="4">
    <source>
        <dbReference type="EMBL" id="MEL0612535.1"/>
    </source>
</evidence>
<dbReference type="Gene3D" id="1.10.10.60">
    <property type="entry name" value="Homeodomain-like"/>
    <property type="match status" value="1"/>
</dbReference>
<dbReference type="RefSeq" id="WP_207923341.1">
    <property type="nucleotide sequence ID" value="NZ_BAAAFB010000002.1"/>
</dbReference>
<dbReference type="PRINTS" id="PR00455">
    <property type="entry name" value="HTHTETR"/>
</dbReference>
<dbReference type="SUPFAM" id="SSF46689">
    <property type="entry name" value="Homeodomain-like"/>
    <property type="match status" value="1"/>
</dbReference>
<evidence type="ECO:0000256" key="1">
    <source>
        <dbReference type="ARBA" id="ARBA00023125"/>
    </source>
</evidence>
<dbReference type="InterPro" id="IPR001647">
    <property type="entry name" value="HTH_TetR"/>
</dbReference>
<evidence type="ECO:0000259" key="3">
    <source>
        <dbReference type="PROSITE" id="PS50977"/>
    </source>
</evidence>
<dbReference type="InterPro" id="IPR036271">
    <property type="entry name" value="Tet_transcr_reg_TetR-rel_C_sf"/>
</dbReference>
<evidence type="ECO:0000313" key="5">
    <source>
        <dbReference type="Proteomes" id="UP001379949"/>
    </source>
</evidence>
<dbReference type="InterPro" id="IPR039536">
    <property type="entry name" value="TetR_C_Proteobacteria"/>
</dbReference>
<dbReference type="InterPro" id="IPR050109">
    <property type="entry name" value="HTH-type_TetR-like_transc_reg"/>
</dbReference>
<reference evidence="4 5" key="1">
    <citation type="submission" date="2024-02" db="EMBL/GenBank/DDBJ databases">
        <title>Bacteria isolated from the canopy kelp, Nereocystis luetkeana.</title>
        <authorList>
            <person name="Pfister C.A."/>
            <person name="Younker I.T."/>
            <person name="Light S.H."/>
        </authorList>
    </citation>
    <scope>NUCLEOTIDE SEQUENCE [LARGE SCALE GENOMIC DNA]</scope>
    <source>
        <strain evidence="4 5">TI.4.07</strain>
    </source>
</reference>
<dbReference type="Pfam" id="PF00440">
    <property type="entry name" value="TetR_N"/>
    <property type="match status" value="1"/>
</dbReference>
<proteinExistence type="predicted"/>
<dbReference type="PANTHER" id="PTHR30055:SF146">
    <property type="entry name" value="HTH-TYPE TRANSCRIPTIONAL DUAL REGULATOR CECR"/>
    <property type="match status" value="1"/>
</dbReference>
<dbReference type="Proteomes" id="UP001379949">
    <property type="component" value="Unassembled WGS sequence"/>
</dbReference>
<sequence length="206" mass="22562">MTSEQPAPQDPKAQLVLEAATKIFLQRGFSAATTDMIQKEAGVSKATVYNRYPNKEALFFAVIEKGCSNTISQVKAIQASADSIDKVLAEIGYTYLKFTLSREGLALFRTVAAEAIRFPNIADAFYTAGPKMTLEIISEHIARAADRNEIKVQSIGVEQAASLFISMLRGEGHMIGVMYADSVPSQIQIEKWTKNAVDTFMKAFAP</sequence>
<feature type="DNA-binding region" description="H-T-H motif" evidence="2">
    <location>
        <begin position="33"/>
        <end position="52"/>
    </location>
</feature>
<organism evidence="4 5">
    <name type="scientific">Marinomonas arenicola</name>
    <dbReference type="NCBI Taxonomy" id="569601"/>
    <lineage>
        <taxon>Bacteria</taxon>
        <taxon>Pseudomonadati</taxon>
        <taxon>Pseudomonadota</taxon>
        <taxon>Gammaproteobacteria</taxon>
        <taxon>Oceanospirillales</taxon>
        <taxon>Oceanospirillaceae</taxon>
        <taxon>Marinomonas</taxon>
    </lineage>
</organism>
<comment type="caution">
    <text evidence="4">The sequence shown here is derived from an EMBL/GenBank/DDBJ whole genome shotgun (WGS) entry which is preliminary data.</text>
</comment>
<dbReference type="SUPFAM" id="SSF48498">
    <property type="entry name" value="Tetracyclin repressor-like, C-terminal domain"/>
    <property type="match status" value="1"/>
</dbReference>
<dbReference type="PANTHER" id="PTHR30055">
    <property type="entry name" value="HTH-TYPE TRANSCRIPTIONAL REGULATOR RUTR"/>
    <property type="match status" value="1"/>
</dbReference>
<accession>A0ABU9G232</accession>